<organism evidence="2 3">
    <name type="scientific">Candidatus Curtissbacteria bacterium RIFCSPLOWO2_01_FULL_38_11b</name>
    <dbReference type="NCBI Taxonomy" id="1797725"/>
    <lineage>
        <taxon>Bacteria</taxon>
        <taxon>Candidatus Curtissiibacteriota</taxon>
    </lineage>
</organism>
<protein>
    <submittedName>
        <fullName evidence="2">Uncharacterized protein</fullName>
    </submittedName>
</protein>
<evidence type="ECO:0000256" key="1">
    <source>
        <dbReference type="SAM" id="Phobius"/>
    </source>
</evidence>
<dbReference type="EMBL" id="MFBO01000018">
    <property type="protein sequence ID" value="OGD98049.1"/>
    <property type="molecule type" value="Genomic_DNA"/>
</dbReference>
<feature type="transmembrane region" description="Helical" evidence="1">
    <location>
        <begin position="12"/>
        <end position="33"/>
    </location>
</feature>
<keyword evidence="1" id="KW-0472">Membrane</keyword>
<comment type="caution">
    <text evidence="2">The sequence shown here is derived from an EMBL/GenBank/DDBJ whole genome shotgun (WGS) entry which is preliminary data.</text>
</comment>
<feature type="transmembrane region" description="Helical" evidence="1">
    <location>
        <begin position="45"/>
        <end position="65"/>
    </location>
</feature>
<gene>
    <name evidence="2" type="ORF">A3A49_00740</name>
</gene>
<feature type="transmembrane region" description="Helical" evidence="1">
    <location>
        <begin position="77"/>
        <end position="95"/>
    </location>
</feature>
<accession>A0A1F5H1U3</accession>
<sequence>MKEISLKPMGIILRLVSSIFVGGLGAFALAWWGCRQDQFNPACGVTLFFYAPILIIVFFIVLLFLPKSIVQGMFWKITLLIFVVFLLLLFFLYVMP</sequence>
<dbReference type="Proteomes" id="UP000176740">
    <property type="component" value="Unassembled WGS sequence"/>
</dbReference>
<keyword evidence="1" id="KW-0812">Transmembrane</keyword>
<dbReference type="AlphaFoldDB" id="A0A1F5H1U3"/>
<evidence type="ECO:0000313" key="2">
    <source>
        <dbReference type="EMBL" id="OGD98049.1"/>
    </source>
</evidence>
<evidence type="ECO:0000313" key="3">
    <source>
        <dbReference type="Proteomes" id="UP000176740"/>
    </source>
</evidence>
<proteinExistence type="predicted"/>
<reference evidence="2 3" key="1">
    <citation type="journal article" date="2016" name="Nat. Commun.">
        <title>Thousands of microbial genomes shed light on interconnected biogeochemical processes in an aquifer system.</title>
        <authorList>
            <person name="Anantharaman K."/>
            <person name="Brown C.T."/>
            <person name="Hug L.A."/>
            <person name="Sharon I."/>
            <person name="Castelle C.J."/>
            <person name="Probst A.J."/>
            <person name="Thomas B.C."/>
            <person name="Singh A."/>
            <person name="Wilkins M.J."/>
            <person name="Karaoz U."/>
            <person name="Brodie E.L."/>
            <person name="Williams K.H."/>
            <person name="Hubbard S.S."/>
            <person name="Banfield J.F."/>
        </authorList>
    </citation>
    <scope>NUCLEOTIDE SEQUENCE [LARGE SCALE GENOMIC DNA]</scope>
</reference>
<name>A0A1F5H1U3_9BACT</name>
<keyword evidence="1" id="KW-1133">Transmembrane helix</keyword>